<keyword evidence="1" id="KW-0472">Membrane</keyword>
<keyword evidence="1" id="KW-0812">Transmembrane</keyword>
<dbReference type="AlphaFoldDB" id="A0A9W9YVU6"/>
<gene>
    <name evidence="2" type="ORF">OS493_033376</name>
</gene>
<keyword evidence="1" id="KW-1133">Transmembrane helix</keyword>
<organism evidence="2 3">
    <name type="scientific">Desmophyllum pertusum</name>
    <dbReference type="NCBI Taxonomy" id="174260"/>
    <lineage>
        <taxon>Eukaryota</taxon>
        <taxon>Metazoa</taxon>
        <taxon>Cnidaria</taxon>
        <taxon>Anthozoa</taxon>
        <taxon>Hexacorallia</taxon>
        <taxon>Scleractinia</taxon>
        <taxon>Caryophylliina</taxon>
        <taxon>Caryophylliidae</taxon>
        <taxon>Desmophyllum</taxon>
    </lineage>
</organism>
<dbReference type="Proteomes" id="UP001163046">
    <property type="component" value="Unassembled WGS sequence"/>
</dbReference>
<feature type="transmembrane region" description="Helical" evidence="1">
    <location>
        <begin position="6"/>
        <end position="26"/>
    </location>
</feature>
<reference evidence="2" key="1">
    <citation type="submission" date="2023-01" db="EMBL/GenBank/DDBJ databases">
        <title>Genome assembly of the deep-sea coral Lophelia pertusa.</title>
        <authorList>
            <person name="Herrera S."/>
            <person name="Cordes E."/>
        </authorList>
    </citation>
    <scope>NUCLEOTIDE SEQUENCE</scope>
    <source>
        <strain evidence="2">USNM1676648</strain>
        <tissue evidence="2">Polyp</tissue>
    </source>
</reference>
<sequence length="105" mass="11777">MAALEVGFTVAFVISMLVALVGKLAANLHRVEKTRDENADQLHVRQHGSGRLADYTISNANNNILSEWAAVDFCWFGGGHHLHVLLLCRIHVHYRVNSLPYVYSH</sequence>
<evidence type="ECO:0000313" key="2">
    <source>
        <dbReference type="EMBL" id="KAJ7370296.1"/>
    </source>
</evidence>
<comment type="caution">
    <text evidence="2">The sequence shown here is derived from an EMBL/GenBank/DDBJ whole genome shotgun (WGS) entry which is preliminary data.</text>
</comment>
<accession>A0A9W9YVU6</accession>
<dbReference type="EMBL" id="MU826869">
    <property type="protein sequence ID" value="KAJ7370296.1"/>
    <property type="molecule type" value="Genomic_DNA"/>
</dbReference>
<name>A0A9W9YVU6_9CNID</name>
<evidence type="ECO:0000256" key="1">
    <source>
        <dbReference type="SAM" id="Phobius"/>
    </source>
</evidence>
<keyword evidence="3" id="KW-1185">Reference proteome</keyword>
<evidence type="ECO:0000313" key="3">
    <source>
        <dbReference type="Proteomes" id="UP001163046"/>
    </source>
</evidence>
<protein>
    <submittedName>
        <fullName evidence="2">Uncharacterized protein</fullName>
    </submittedName>
</protein>
<proteinExistence type="predicted"/>